<dbReference type="EMBL" id="JAKOGI010001231">
    <property type="protein sequence ID" value="KAJ8426847.1"/>
    <property type="molecule type" value="Genomic_DNA"/>
</dbReference>
<comment type="caution">
    <text evidence="1">The sequence shown here is derived from an EMBL/GenBank/DDBJ whole genome shotgun (WGS) entry which is preliminary data.</text>
</comment>
<sequence>MEYGTYLYGEGKQTLSKATMELKEEGCRAIGEEGRVSEEGFEDNDCVDIARECAQRGGSDSSEHRRAGRVLSLAVAQERMLASGENVVVSEGEDEEGRWVGPVQVIGKGCRGTWIDGRRHRLHVAESAIRAKRRREAIEEEEGDKESETSVLVKDGSHGEVRRWEALGSDNENELEWEELEYEEGSSEKGAQTDGRKYVYNKKEVTDRVHRMDKVVRVGFDVDDADVILRSKCTLGNLVKLNVTLDDFHKDTVRVTVFRTALEYSGIEVWFYEHTTLIDTENCKRYPRIANHDGQYVVVALLVGLTEEQIVPVLHSRSTEVGKDVVKDYMTTPKFFHYLEDGKGVLSAEERINRTRQEAARWRWKANKLELRL</sequence>
<evidence type="ECO:0000313" key="2">
    <source>
        <dbReference type="Proteomes" id="UP001153076"/>
    </source>
</evidence>
<gene>
    <name evidence="1" type="ORF">Cgig2_010869</name>
</gene>
<organism evidence="1 2">
    <name type="scientific">Carnegiea gigantea</name>
    <dbReference type="NCBI Taxonomy" id="171969"/>
    <lineage>
        <taxon>Eukaryota</taxon>
        <taxon>Viridiplantae</taxon>
        <taxon>Streptophyta</taxon>
        <taxon>Embryophyta</taxon>
        <taxon>Tracheophyta</taxon>
        <taxon>Spermatophyta</taxon>
        <taxon>Magnoliopsida</taxon>
        <taxon>eudicotyledons</taxon>
        <taxon>Gunneridae</taxon>
        <taxon>Pentapetalae</taxon>
        <taxon>Caryophyllales</taxon>
        <taxon>Cactineae</taxon>
        <taxon>Cactaceae</taxon>
        <taxon>Cactoideae</taxon>
        <taxon>Echinocereeae</taxon>
        <taxon>Carnegiea</taxon>
    </lineage>
</organism>
<dbReference type="Proteomes" id="UP001153076">
    <property type="component" value="Unassembled WGS sequence"/>
</dbReference>
<keyword evidence="2" id="KW-1185">Reference proteome</keyword>
<protein>
    <submittedName>
        <fullName evidence="1">Uncharacterized protein</fullName>
    </submittedName>
</protein>
<evidence type="ECO:0000313" key="1">
    <source>
        <dbReference type="EMBL" id="KAJ8426847.1"/>
    </source>
</evidence>
<reference evidence="1" key="1">
    <citation type="submission" date="2022-04" db="EMBL/GenBank/DDBJ databases">
        <title>Carnegiea gigantea Genome sequencing and assembly v2.</title>
        <authorList>
            <person name="Copetti D."/>
            <person name="Sanderson M.J."/>
            <person name="Burquez A."/>
            <person name="Wojciechowski M.F."/>
        </authorList>
    </citation>
    <scope>NUCLEOTIDE SEQUENCE</scope>
    <source>
        <strain evidence="1">SGP5-SGP5p</strain>
        <tissue evidence="1">Aerial part</tissue>
    </source>
</reference>
<proteinExistence type="predicted"/>
<accession>A0A9Q1GSE1</accession>
<dbReference type="AlphaFoldDB" id="A0A9Q1GSE1"/>
<name>A0A9Q1GSE1_9CARY</name>